<evidence type="ECO:0000256" key="2">
    <source>
        <dbReference type="ARBA" id="ARBA00023163"/>
    </source>
</evidence>
<dbReference type="SUPFAM" id="SSF55257">
    <property type="entry name" value="RBP11-like subunits of RNA polymerase"/>
    <property type="match status" value="1"/>
</dbReference>
<dbReference type="InterPro" id="IPR022905">
    <property type="entry name" value="Rpo11-like"/>
</dbReference>
<dbReference type="PANTHER" id="PTHR13946">
    <property type="entry name" value="DNA-DIRECTED RNA POLYMERASE I,II,III"/>
    <property type="match status" value="1"/>
</dbReference>
<dbReference type="GO" id="GO:0003899">
    <property type="term" value="F:DNA-directed RNA polymerase activity"/>
    <property type="evidence" value="ECO:0007669"/>
    <property type="project" value="UniProtKB-UniRule"/>
</dbReference>
<dbReference type="InterPro" id="IPR008193">
    <property type="entry name" value="RNA_pol_Rpb11_13-16kDa_CS"/>
</dbReference>
<dbReference type="GO" id="GO:0005737">
    <property type="term" value="C:cytoplasm"/>
    <property type="evidence" value="ECO:0007669"/>
    <property type="project" value="UniProtKB-SubCell"/>
</dbReference>
<comment type="subunit">
    <text evidence="4">Part of the RNA polymerase complex.</text>
</comment>
<dbReference type="Pfam" id="PF13656">
    <property type="entry name" value="RNA_pol_L_2"/>
    <property type="match status" value="1"/>
</dbReference>
<organism evidence="6">
    <name type="scientific">Thermogladius calderae</name>
    <dbReference type="NCBI Taxonomy" id="1200300"/>
    <lineage>
        <taxon>Archaea</taxon>
        <taxon>Thermoproteota</taxon>
        <taxon>Thermoprotei</taxon>
        <taxon>Desulfurococcales</taxon>
        <taxon>Desulfurococcaceae</taxon>
        <taxon>Thermogladius</taxon>
    </lineage>
</organism>
<comment type="similarity">
    <text evidence="3 4">Belongs to the archaeal Rpo11/eukaryotic RPB11/RPC19 RNA polymerase subunit family.</text>
</comment>
<keyword evidence="4" id="KW-0808">Transferase</keyword>
<gene>
    <name evidence="4" type="primary">rpo11</name>
    <name evidence="4" type="synonym">rpoL</name>
    <name evidence="6" type="ORF">ENM60_03165</name>
</gene>
<feature type="domain" description="DNA-directed RNA polymerase RBP11-like dimerisation" evidence="5">
    <location>
        <begin position="13"/>
        <end position="84"/>
    </location>
</feature>
<dbReference type="GO" id="GO:0046983">
    <property type="term" value="F:protein dimerization activity"/>
    <property type="evidence" value="ECO:0007669"/>
    <property type="project" value="InterPro"/>
</dbReference>
<evidence type="ECO:0000256" key="4">
    <source>
        <dbReference type="HAMAP-Rule" id="MF_00261"/>
    </source>
</evidence>
<dbReference type="EC" id="2.7.7.6" evidence="4"/>
<dbReference type="CDD" id="cd06927">
    <property type="entry name" value="RNAP_L"/>
    <property type="match status" value="1"/>
</dbReference>
<dbReference type="Gene3D" id="3.30.1360.10">
    <property type="entry name" value="RNA polymerase, RBP11-like subunit"/>
    <property type="match status" value="1"/>
</dbReference>
<dbReference type="AlphaFoldDB" id="A0A7J3XYF4"/>
<evidence type="ECO:0000313" key="6">
    <source>
        <dbReference type="EMBL" id="HHP67778.1"/>
    </source>
</evidence>
<dbReference type="GO" id="GO:0003677">
    <property type="term" value="F:DNA binding"/>
    <property type="evidence" value="ECO:0007669"/>
    <property type="project" value="InterPro"/>
</dbReference>
<dbReference type="PANTHER" id="PTHR13946:SF28">
    <property type="entry name" value="DNA-DIRECTED RNA POLYMERASES I AND III SUBUNIT RPAC2"/>
    <property type="match status" value="1"/>
</dbReference>
<dbReference type="EMBL" id="DRYK01000042">
    <property type="protein sequence ID" value="HHP67778.1"/>
    <property type="molecule type" value="Genomic_DNA"/>
</dbReference>
<proteinExistence type="inferred from homology"/>
<keyword evidence="1 4" id="KW-0240">DNA-directed RNA polymerase</keyword>
<comment type="catalytic activity">
    <reaction evidence="4">
        <text>RNA(n) + a ribonucleoside 5'-triphosphate = RNA(n+1) + diphosphate</text>
        <dbReference type="Rhea" id="RHEA:21248"/>
        <dbReference type="Rhea" id="RHEA-COMP:14527"/>
        <dbReference type="Rhea" id="RHEA-COMP:17342"/>
        <dbReference type="ChEBI" id="CHEBI:33019"/>
        <dbReference type="ChEBI" id="CHEBI:61557"/>
        <dbReference type="ChEBI" id="CHEBI:140395"/>
        <dbReference type="EC" id="2.7.7.6"/>
    </reaction>
</comment>
<dbReference type="PROSITE" id="PS01154">
    <property type="entry name" value="RNA_POL_L_13KD"/>
    <property type="match status" value="1"/>
</dbReference>
<dbReference type="GO" id="GO:0000428">
    <property type="term" value="C:DNA-directed RNA polymerase complex"/>
    <property type="evidence" value="ECO:0007669"/>
    <property type="project" value="UniProtKB-KW"/>
</dbReference>
<comment type="function">
    <text evidence="4">DNA-dependent RNA polymerase (RNAP) catalyzes the transcription of DNA into RNA using the four ribonucleoside triphosphates as substrates.</text>
</comment>
<sequence length="91" mass="10407">MEVKVLKKEGSELIIEVLGEDHTLGNLIAKEALLDPRVEYSSYRIPHPLQDRMEITLVAKQGEDPLKILVDVIDRLVEEIKVFKSLIEEKV</sequence>
<keyword evidence="2 4" id="KW-0804">Transcription</keyword>
<comment type="subcellular location">
    <subcellularLocation>
        <location evidence="4">Cytoplasm</location>
    </subcellularLocation>
</comment>
<accession>A0A7J3XYF4</accession>
<evidence type="ECO:0000259" key="5">
    <source>
        <dbReference type="Pfam" id="PF13656"/>
    </source>
</evidence>
<evidence type="ECO:0000256" key="3">
    <source>
        <dbReference type="ARBA" id="ARBA00025751"/>
    </source>
</evidence>
<name>A0A7J3XYF4_9CREN</name>
<protein>
    <recommendedName>
        <fullName evidence="4">DNA-directed RNA polymerase subunit Rpo11</fullName>
        <ecNumber evidence="4">2.7.7.6</ecNumber>
    </recommendedName>
    <alternativeName>
        <fullName evidence="4">DNA-directed RNA polymerase subunit L</fullName>
    </alternativeName>
</protein>
<keyword evidence="4" id="KW-0548">Nucleotidyltransferase</keyword>
<dbReference type="GO" id="GO:0006351">
    <property type="term" value="P:DNA-templated transcription"/>
    <property type="evidence" value="ECO:0007669"/>
    <property type="project" value="UniProtKB-UniRule"/>
</dbReference>
<dbReference type="InterPro" id="IPR009025">
    <property type="entry name" value="RBP11-like_dimer"/>
</dbReference>
<comment type="caution">
    <text evidence="6">The sequence shown here is derived from an EMBL/GenBank/DDBJ whole genome shotgun (WGS) entry which is preliminary data.</text>
</comment>
<dbReference type="InterPro" id="IPR036603">
    <property type="entry name" value="RBP11-like"/>
</dbReference>
<dbReference type="HAMAP" id="MF_00261">
    <property type="entry name" value="RNApol_arch_Rpo11"/>
    <property type="match status" value="1"/>
</dbReference>
<reference evidence="6" key="1">
    <citation type="journal article" date="2020" name="mSystems">
        <title>Genome- and Community-Level Interaction Insights into Carbon Utilization and Element Cycling Functions of Hydrothermarchaeota in Hydrothermal Sediment.</title>
        <authorList>
            <person name="Zhou Z."/>
            <person name="Liu Y."/>
            <person name="Xu W."/>
            <person name="Pan J."/>
            <person name="Luo Z.H."/>
            <person name="Li M."/>
        </authorList>
    </citation>
    <scope>NUCLEOTIDE SEQUENCE [LARGE SCALE GENOMIC DNA]</scope>
    <source>
        <strain evidence="6">SpSt-110</strain>
    </source>
</reference>
<keyword evidence="4" id="KW-0963">Cytoplasm</keyword>
<evidence type="ECO:0000256" key="1">
    <source>
        <dbReference type="ARBA" id="ARBA00022478"/>
    </source>
</evidence>